<dbReference type="AlphaFoldDB" id="A0A4R7JHQ2"/>
<comment type="caution">
    <text evidence="1">The sequence shown here is derived from an EMBL/GenBank/DDBJ whole genome shotgun (WGS) entry which is preliminary data.</text>
</comment>
<accession>A0A4R7JHQ2</accession>
<evidence type="ECO:0000313" key="1">
    <source>
        <dbReference type="EMBL" id="TDT37155.1"/>
    </source>
</evidence>
<evidence type="ECO:0000313" key="2">
    <source>
        <dbReference type="Proteomes" id="UP000294749"/>
    </source>
</evidence>
<dbReference type="OrthoDB" id="1524444at2"/>
<dbReference type="RefSeq" id="WP_133689047.1">
    <property type="nucleotide sequence ID" value="NZ_SOAY01000018.1"/>
</dbReference>
<proteinExistence type="predicted"/>
<dbReference type="EMBL" id="SOAY01000018">
    <property type="protein sequence ID" value="TDT37155.1"/>
    <property type="molecule type" value="Genomic_DNA"/>
</dbReference>
<name>A0A4R7JHQ2_9FLAO</name>
<dbReference type="Gene3D" id="1.20.5.320">
    <property type="entry name" value="6-Phosphogluconate Dehydrogenase, domain 3"/>
    <property type="match status" value="1"/>
</dbReference>
<keyword evidence="2" id="KW-1185">Reference proteome</keyword>
<dbReference type="PROSITE" id="PS51257">
    <property type="entry name" value="PROKAR_LIPOPROTEIN"/>
    <property type="match status" value="1"/>
</dbReference>
<organism evidence="1 2">
    <name type="scientific">Maribacter spongiicola</name>
    <dbReference type="NCBI Taxonomy" id="1206753"/>
    <lineage>
        <taxon>Bacteria</taxon>
        <taxon>Pseudomonadati</taxon>
        <taxon>Bacteroidota</taxon>
        <taxon>Flavobacteriia</taxon>
        <taxon>Flavobacteriales</taxon>
        <taxon>Flavobacteriaceae</taxon>
        <taxon>Maribacter</taxon>
    </lineage>
</organism>
<reference evidence="1 2" key="1">
    <citation type="submission" date="2019-03" db="EMBL/GenBank/DDBJ databases">
        <title>Genomic Encyclopedia of Archaeal and Bacterial Type Strains, Phase II (KMG-II): from individual species to whole genera.</title>
        <authorList>
            <person name="Goeker M."/>
        </authorList>
    </citation>
    <scope>NUCLEOTIDE SEQUENCE [LARGE SCALE GENOMIC DNA]</scope>
    <source>
        <strain evidence="1 2">DSM 25233</strain>
    </source>
</reference>
<sequence>MRKLNLFIGALAALFIISCEGPQGPPGFDGFDGERGPAGQDGADGINILGKVVDIEGTFSLENDYSIFYEFPQTIEVFETDVVLVYLLWDETEDSNGELVDIWRLMPQTRILDQGLLQYNFDYTFFDVNIFLESDFDLSTLPAGDTDNQIFRIAVLPAESTTGKLDTSNINSVMAHLGITEDSIQKVTID</sequence>
<protein>
    <submittedName>
        <fullName evidence="1">Uncharacterized protein</fullName>
    </submittedName>
</protein>
<dbReference type="Proteomes" id="UP000294749">
    <property type="component" value="Unassembled WGS sequence"/>
</dbReference>
<gene>
    <name evidence="1" type="ORF">CLV90_3836</name>
</gene>